<keyword evidence="4" id="KW-0040">ANK repeat</keyword>
<dbReference type="SMART" id="SM00487">
    <property type="entry name" value="DEXDc"/>
    <property type="match status" value="1"/>
</dbReference>
<dbReference type="CDD" id="cd17917">
    <property type="entry name" value="DEXHc_RHA-like"/>
    <property type="match status" value="1"/>
</dbReference>
<comment type="caution">
    <text evidence="10">The sequence shown here is derived from an EMBL/GenBank/DDBJ whole genome shotgun (WGS) entry which is preliminary data.</text>
</comment>
<evidence type="ECO:0000256" key="5">
    <source>
        <dbReference type="SAM" id="MobiDB-lite"/>
    </source>
</evidence>
<dbReference type="PANTHER" id="PTHR18934">
    <property type="entry name" value="ATP-DEPENDENT RNA HELICASE"/>
    <property type="match status" value="1"/>
</dbReference>
<keyword evidence="2" id="KW-0347">Helicase</keyword>
<dbReference type="PROSITE" id="PS51061">
    <property type="entry name" value="R3H"/>
    <property type="match status" value="1"/>
</dbReference>
<dbReference type="SMART" id="SM00847">
    <property type="entry name" value="HA2"/>
    <property type="match status" value="1"/>
</dbReference>
<dbReference type="Pfam" id="PF04408">
    <property type="entry name" value="WHD_HA2"/>
    <property type="match status" value="1"/>
</dbReference>
<keyword evidence="6" id="KW-0812">Transmembrane</keyword>
<feature type="compositionally biased region" description="Basic residues" evidence="5">
    <location>
        <begin position="1414"/>
        <end position="1423"/>
    </location>
</feature>
<dbReference type="Pfam" id="PF21010">
    <property type="entry name" value="HA2_C"/>
    <property type="match status" value="1"/>
</dbReference>
<dbReference type="Pfam" id="PF01424">
    <property type="entry name" value="R3H"/>
    <property type="match status" value="1"/>
</dbReference>
<dbReference type="PROSITE" id="PS51194">
    <property type="entry name" value="HELICASE_CTER"/>
    <property type="match status" value="1"/>
</dbReference>
<evidence type="ECO:0000259" key="8">
    <source>
        <dbReference type="PROSITE" id="PS51192"/>
    </source>
</evidence>
<feature type="repeat" description="ANK" evidence="4">
    <location>
        <begin position="704"/>
        <end position="736"/>
    </location>
</feature>
<feature type="domain" description="Helicase C-terminal" evidence="9">
    <location>
        <begin position="791"/>
        <end position="975"/>
    </location>
</feature>
<dbReference type="GO" id="GO:0004386">
    <property type="term" value="F:helicase activity"/>
    <property type="evidence" value="ECO:0007669"/>
    <property type="project" value="UniProtKB-KW"/>
</dbReference>
<dbReference type="SUPFAM" id="SSF82708">
    <property type="entry name" value="R3H domain"/>
    <property type="match status" value="1"/>
</dbReference>
<dbReference type="EMBL" id="JACMSC010000010">
    <property type="protein sequence ID" value="KAG6502722.1"/>
    <property type="molecule type" value="Genomic_DNA"/>
</dbReference>
<keyword evidence="6" id="KW-1133">Transmembrane helix</keyword>
<keyword evidence="11" id="KW-1185">Reference proteome</keyword>
<sequence length="1423" mass="158957">MAVARVVFRFPGHLRFETAGGLLEGGRKNRKGGHRREEAPSRRLAFRSCMGKELERKRTGKKDGRGGVQQHQPPPPGLVTESSRVRISKTLEEFRGSQAEGWGTLKQCDSVRTLAFVARYFFIDEPVMLRAELKFHLSLQQSSFAESPSCKQLRRLNSGGLNLEGYRIDYEKLELRYGWKIGDMWQNAYGVEQTLCALLAAIIFWIKCSRILYTFEPGLSKEERAVIHIMCRKMGMLSKSSGRGERRCLSVYKNKKENASIKKEEFTTYLQFSEDTKNILQDLFMHYPPEDMDLSDDAVRNTREKIGNRQWKQDATFSKPSISKSDIAKKVEELSSRISNSAELGKVIEDRAKLPIASFKHAITSTLENNQVVLISGETGCGKTTQMQTVSVCFAFEYVVAMGFGVGIYLDMIIAIACLGLPRGMLGQARPGSIIRASFLLLYAKATLNLLGYNMEHNGIMCVPQYLLEHMWDKGEVCKIICTQPRRISAISVAERISYERGEPVGETVGYKIRLESKGGKHSSIIFCTNGVFLRLLISRGSSFSSIDAGNSSLEDCLQGITHVIVDEIHERDRYSDFMLTILRDLLPAYPHIRLVLMSATLDAERFSNYFNGCPIIQVPGFTYPVKTFYLEDVLSILKPVDDNHLNHVAVNDSEESNPLSAEDKSVLDEAICLALTNEEFDPLLELISTEQTPRIYNYRHSSTGVSPLMVFARKGRVGDVCMLLSYGADCSLCDNSGKRALDWAECENQGQTYEIIKKHMEKDKSKSVEDEELINEYLASVNQEHIDTVLIERLLEKICTDPIEGAILIFLPGWDDINQTRERLVASPFFQDQSKFWIISLHSMIPSAEQKKVFKRPPVGARKIILSTNIAETAVTIDDVVYVIDSGRMKEKSYDPYSNVSTLHSSWVSKASARQREGRAGRCRPGTCYHLFSKFRAASLPDYQVKLLDPSCRLADFLQKTLDPPVSETVRNAIIVLQDIGALTDDERLTDLGKQLGSLPVHPTTSKMLLFAILMNCLDPALTLACAADYREPFLLPMAPDGRKKAALAKLELASLCGGCSDQLAVVAAFDCWKKAKERGQESQFCSRYFVSSGTMNMLCNMRKQLQSELAKHGFIPKDASNCSLNAHDPGILRAVLMAGAYPMVGRFLPRRKNDKRTVVETASGAKVRLHPHSSNFNLSFSKEAICSLVIYDEITRGDGGMYIKNCSLVDPYPLLLLAKELVVAPSDDLDANDEDVDDSSNERDELGPNKSSSTRGEEIMSSPDNNVSVFVDGWLRFESTALDVAQIYCLREHLSSTILFKVKNPRAVLPPALGASMYAIACILSYDGLPRALSEAAFDGRSSVGDAGNTNKPIQGRRRAGFIPPGAFLRSLFSAEVETPHVQKYRKTQQSQSAPRAPNTPFHGPKFGSSAPRRRSFKRRR</sequence>
<feature type="region of interest" description="Disordered" evidence="5">
    <location>
        <begin position="1383"/>
        <end position="1423"/>
    </location>
</feature>
<feature type="domain" description="R3H" evidence="7">
    <location>
        <begin position="189"/>
        <end position="255"/>
    </location>
</feature>
<evidence type="ECO:0008006" key="12">
    <source>
        <dbReference type="Google" id="ProtNLM"/>
    </source>
</evidence>
<keyword evidence="6" id="KW-0472">Membrane</keyword>
<dbReference type="PROSITE" id="PS51192">
    <property type="entry name" value="HELICASE_ATP_BIND_1"/>
    <property type="match status" value="1"/>
</dbReference>
<dbReference type="InterPro" id="IPR036867">
    <property type="entry name" value="R3H_dom_sf"/>
</dbReference>
<feature type="transmembrane region" description="Helical" evidence="6">
    <location>
        <begin position="398"/>
        <end position="421"/>
    </location>
</feature>
<accession>A0A8J5L2C5</accession>
<dbReference type="Gene3D" id="1.25.40.20">
    <property type="entry name" value="Ankyrin repeat-containing domain"/>
    <property type="match status" value="1"/>
</dbReference>
<dbReference type="SMART" id="SM00490">
    <property type="entry name" value="HELICc"/>
    <property type="match status" value="1"/>
</dbReference>
<dbReference type="FunFam" id="1.20.120.1080:FF:000011">
    <property type="entry name" value="DExH-box ATP-dependent RNA helicase DExH6"/>
    <property type="match status" value="1"/>
</dbReference>
<feature type="compositionally biased region" description="Basic and acidic residues" evidence="5">
    <location>
        <begin position="54"/>
        <end position="65"/>
    </location>
</feature>
<dbReference type="InterPro" id="IPR036770">
    <property type="entry name" value="Ankyrin_rpt-contain_sf"/>
</dbReference>
<dbReference type="Pfam" id="PF00271">
    <property type="entry name" value="Helicase_C"/>
    <property type="match status" value="1"/>
</dbReference>
<name>A0A8J5L2C5_ZINOF</name>
<dbReference type="Pfam" id="PF07717">
    <property type="entry name" value="OB_NTP_bind"/>
    <property type="match status" value="1"/>
</dbReference>
<reference evidence="10 11" key="1">
    <citation type="submission" date="2020-08" db="EMBL/GenBank/DDBJ databases">
        <title>Plant Genome Project.</title>
        <authorList>
            <person name="Zhang R.-G."/>
        </authorList>
    </citation>
    <scope>NUCLEOTIDE SEQUENCE [LARGE SCALE GENOMIC DNA]</scope>
    <source>
        <tissue evidence="10">Rhizome</tissue>
    </source>
</reference>
<evidence type="ECO:0000256" key="2">
    <source>
        <dbReference type="ARBA" id="ARBA00022806"/>
    </source>
</evidence>
<dbReference type="FunFam" id="3.40.50.300:FF:000860">
    <property type="entry name" value="DExH-box ATP-dependent RNA helicase DExH6"/>
    <property type="match status" value="1"/>
</dbReference>
<dbReference type="PROSITE" id="PS50088">
    <property type="entry name" value="ANK_REPEAT"/>
    <property type="match status" value="1"/>
</dbReference>
<dbReference type="SMART" id="SM00393">
    <property type="entry name" value="R3H"/>
    <property type="match status" value="1"/>
</dbReference>
<evidence type="ECO:0000256" key="3">
    <source>
        <dbReference type="ARBA" id="ARBA00022840"/>
    </source>
</evidence>
<dbReference type="SUPFAM" id="SSF52540">
    <property type="entry name" value="P-loop containing nucleoside triphosphate hydrolases"/>
    <property type="match status" value="2"/>
</dbReference>
<dbReference type="GO" id="GO:0003723">
    <property type="term" value="F:RNA binding"/>
    <property type="evidence" value="ECO:0007669"/>
    <property type="project" value="TreeGrafter"/>
</dbReference>
<dbReference type="InterPro" id="IPR011709">
    <property type="entry name" value="DEAD-box_helicase_OB_fold"/>
</dbReference>
<dbReference type="InterPro" id="IPR001374">
    <property type="entry name" value="R3H_dom"/>
</dbReference>
<dbReference type="PANTHER" id="PTHR18934:SF213">
    <property type="entry name" value="3'-5' RNA HELICASE YTHDC2"/>
    <property type="match status" value="1"/>
</dbReference>
<keyword evidence="1" id="KW-0547">Nucleotide-binding</keyword>
<dbReference type="CDD" id="cd18791">
    <property type="entry name" value="SF2_C_RHA"/>
    <property type="match status" value="1"/>
</dbReference>
<dbReference type="Gene3D" id="3.30.1370.50">
    <property type="entry name" value="R3H-like domain"/>
    <property type="match status" value="1"/>
</dbReference>
<dbReference type="SUPFAM" id="SSF48403">
    <property type="entry name" value="Ankyrin repeat"/>
    <property type="match status" value="1"/>
</dbReference>
<organism evidence="10 11">
    <name type="scientific">Zingiber officinale</name>
    <name type="common">Ginger</name>
    <name type="synonym">Amomum zingiber</name>
    <dbReference type="NCBI Taxonomy" id="94328"/>
    <lineage>
        <taxon>Eukaryota</taxon>
        <taxon>Viridiplantae</taxon>
        <taxon>Streptophyta</taxon>
        <taxon>Embryophyta</taxon>
        <taxon>Tracheophyta</taxon>
        <taxon>Spermatophyta</taxon>
        <taxon>Magnoliopsida</taxon>
        <taxon>Liliopsida</taxon>
        <taxon>Zingiberales</taxon>
        <taxon>Zingiberaceae</taxon>
        <taxon>Zingiber</taxon>
    </lineage>
</organism>
<evidence type="ECO:0000256" key="1">
    <source>
        <dbReference type="ARBA" id="ARBA00022741"/>
    </source>
</evidence>
<dbReference type="Gene3D" id="1.20.120.1080">
    <property type="match status" value="1"/>
</dbReference>
<feature type="compositionally biased region" description="Acidic residues" evidence="5">
    <location>
        <begin position="1230"/>
        <end position="1241"/>
    </location>
</feature>
<evidence type="ECO:0000256" key="4">
    <source>
        <dbReference type="PROSITE-ProRule" id="PRU00023"/>
    </source>
</evidence>
<keyword evidence="3" id="KW-0067">ATP-binding</keyword>
<dbReference type="Proteomes" id="UP000734854">
    <property type="component" value="Unassembled WGS sequence"/>
</dbReference>
<feature type="region of interest" description="Disordered" evidence="5">
    <location>
        <begin position="54"/>
        <end position="82"/>
    </location>
</feature>
<feature type="region of interest" description="Disordered" evidence="5">
    <location>
        <begin position="1230"/>
        <end position="1262"/>
    </location>
</feature>
<dbReference type="InterPro" id="IPR002110">
    <property type="entry name" value="Ankyrin_rpt"/>
</dbReference>
<protein>
    <recommendedName>
        <fullName evidence="12">RNA helicase</fullName>
    </recommendedName>
</protein>
<dbReference type="InterPro" id="IPR007502">
    <property type="entry name" value="Helicase-assoc_dom"/>
</dbReference>
<evidence type="ECO:0000313" key="10">
    <source>
        <dbReference type="EMBL" id="KAG6502722.1"/>
    </source>
</evidence>
<proteinExistence type="predicted"/>
<evidence type="ECO:0000256" key="6">
    <source>
        <dbReference type="SAM" id="Phobius"/>
    </source>
</evidence>
<dbReference type="InterPro" id="IPR014001">
    <property type="entry name" value="Helicase_ATP-bd"/>
</dbReference>
<keyword evidence="2" id="KW-0378">Hydrolase</keyword>
<feature type="transmembrane region" description="Helical" evidence="6">
    <location>
        <begin position="433"/>
        <end position="453"/>
    </location>
</feature>
<evidence type="ECO:0000313" key="11">
    <source>
        <dbReference type="Proteomes" id="UP000734854"/>
    </source>
</evidence>
<dbReference type="InterPro" id="IPR048333">
    <property type="entry name" value="HA2_WH"/>
</dbReference>
<evidence type="ECO:0000259" key="9">
    <source>
        <dbReference type="PROSITE" id="PS51194"/>
    </source>
</evidence>
<dbReference type="GO" id="GO:0005524">
    <property type="term" value="F:ATP binding"/>
    <property type="evidence" value="ECO:0007669"/>
    <property type="project" value="UniProtKB-KW"/>
</dbReference>
<dbReference type="InterPro" id="IPR001650">
    <property type="entry name" value="Helicase_C-like"/>
</dbReference>
<gene>
    <name evidence="10" type="ORF">ZIOFF_035008</name>
</gene>
<feature type="domain" description="Helicase ATP-binding" evidence="8">
    <location>
        <begin position="364"/>
        <end position="620"/>
    </location>
</feature>
<dbReference type="Gene3D" id="3.40.50.300">
    <property type="entry name" value="P-loop containing nucleotide triphosphate hydrolases"/>
    <property type="match status" value="3"/>
</dbReference>
<evidence type="ECO:0000259" key="7">
    <source>
        <dbReference type="PROSITE" id="PS51061"/>
    </source>
</evidence>
<dbReference type="InterPro" id="IPR027417">
    <property type="entry name" value="P-loop_NTPase"/>
</dbReference>